<keyword evidence="3" id="KW-0597">Phosphoprotein</keyword>
<dbReference type="RefSeq" id="WP_345339285.1">
    <property type="nucleotide sequence ID" value="NZ_BAABLI010000008.1"/>
</dbReference>
<dbReference type="Gene3D" id="3.30.70.270">
    <property type="match status" value="1"/>
</dbReference>
<dbReference type="Proteomes" id="UP001597380">
    <property type="component" value="Unassembled WGS sequence"/>
</dbReference>
<dbReference type="Pfam" id="PF00072">
    <property type="entry name" value="Response_reg"/>
    <property type="match status" value="1"/>
</dbReference>
<dbReference type="InterPro" id="IPR043128">
    <property type="entry name" value="Rev_trsase/Diguanyl_cyclase"/>
</dbReference>
<dbReference type="EC" id="2.7.7.65" evidence="1"/>
<dbReference type="InterPro" id="IPR011006">
    <property type="entry name" value="CheY-like_superfamily"/>
</dbReference>
<dbReference type="PROSITE" id="PS50110">
    <property type="entry name" value="RESPONSE_REGULATORY"/>
    <property type="match status" value="1"/>
</dbReference>
<evidence type="ECO:0000256" key="3">
    <source>
        <dbReference type="PROSITE-ProRule" id="PRU00169"/>
    </source>
</evidence>
<dbReference type="PROSITE" id="PS50887">
    <property type="entry name" value="GGDEF"/>
    <property type="match status" value="1"/>
</dbReference>
<evidence type="ECO:0000313" key="6">
    <source>
        <dbReference type="EMBL" id="MFD2096332.1"/>
    </source>
</evidence>
<name>A0ABW4XMY5_9GAMM</name>
<dbReference type="SMART" id="SM00448">
    <property type="entry name" value="REC"/>
    <property type="match status" value="1"/>
</dbReference>
<dbReference type="GO" id="GO:0052621">
    <property type="term" value="F:diguanylate cyclase activity"/>
    <property type="evidence" value="ECO:0007669"/>
    <property type="project" value="UniProtKB-EC"/>
</dbReference>
<keyword evidence="7" id="KW-1185">Reference proteome</keyword>
<dbReference type="InterPro" id="IPR001789">
    <property type="entry name" value="Sig_transdc_resp-reg_receiver"/>
</dbReference>
<dbReference type="EMBL" id="JBHUHT010000012">
    <property type="protein sequence ID" value="MFD2096332.1"/>
    <property type="molecule type" value="Genomic_DNA"/>
</dbReference>
<gene>
    <name evidence="6" type="ORF">ACFSJ3_10085</name>
</gene>
<reference evidence="7" key="1">
    <citation type="journal article" date="2019" name="Int. J. Syst. Evol. Microbiol.">
        <title>The Global Catalogue of Microorganisms (GCM) 10K type strain sequencing project: providing services to taxonomists for standard genome sequencing and annotation.</title>
        <authorList>
            <consortium name="The Broad Institute Genomics Platform"/>
            <consortium name="The Broad Institute Genome Sequencing Center for Infectious Disease"/>
            <person name="Wu L."/>
            <person name="Ma J."/>
        </authorList>
    </citation>
    <scope>NUCLEOTIDE SEQUENCE [LARGE SCALE GENOMIC DNA]</scope>
    <source>
        <strain evidence="7">CGMCC 1.10992</strain>
    </source>
</reference>
<evidence type="ECO:0000259" key="4">
    <source>
        <dbReference type="PROSITE" id="PS50110"/>
    </source>
</evidence>
<dbReference type="NCBIfam" id="TIGR00254">
    <property type="entry name" value="GGDEF"/>
    <property type="match status" value="1"/>
</dbReference>
<feature type="modified residue" description="4-aspartylphosphate" evidence="3">
    <location>
        <position position="58"/>
    </location>
</feature>
<dbReference type="PANTHER" id="PTHR45138:SF9">
    <property type="entry name" value="DIGUANYLATE CYCLASE DGCM-RELATED"/>
    <property type="match status" value="1"/>
</dbReference>
<dbReference type="PANTHER" id="PTHR45138">
    <property type="entry name" value="REGULATORY COMPONENTS OF SENSORY TRANSDUCTION SYSTEM"/>
    <property type="match status" value="1"/>
</dbReference>
<sequence>MSSLISKTTVLVVDDEPINIKLLAQALSPKHRVKTATNGEKALQIAISDDPPDLILLDVQMPDLDGYEVCRLLKQDARSKNTPVVFITGKNSSEDEAHGLELGAVDYITKPFSLPIVLARVKNHVALKKKNDLLEQLVFIDGLTEIPNRRRFDELLESEWLRARRNSTPMAILIMDIDCFKLFNDNYGHTEGDDCLRATAAALANTLRRPADFVARYGGEEFVAIVPEATEEAAVSLAEKMRAAVESMGVPHAYSEVADVVTLSIGVAGTIPSMERTPEQLLQAADEALYKAKQAGRNRVFSTHL</sequence>
<keyword evidence="6" id="KW-0808">Transferase</keyword>
<dbReference type="CDD" id="cd01949">
    <property type="entry name" value="GGDEF"/>
    <property type="match status" value="1"/>
</dbReference>
<protein>
    <recommendedName>
        <fullName evidence="1">diguanylate cyclase</fullName>
        <ecNumber evidence="1">2.7.7.65</ecNumber>
    </recommendedName>
</protein>
<dbReference type="SUPFAM" id="SSF52172">
    <property type="entry name" value="CheY-like"/>
    <property type="match status" value="1"/>
</dbReference>
<dbReference type="InterPro" id="IPR029787">
    <property type="entry name" value="Nucleotide_cyclase"/>
</dbReference>
<dbReference type="Gene3D" id="3.40.50.2300">
    <property type="match status" value="1"/>
</dbReference>
<evidence type="ECO:0000259" key="5">
    <source>
        <dbReference type="PROSITE" id="PS50887"/>
    </source>
</evidence>
<dbReference type="Pfam" id="PF00990">
    <property type="entry name" value="GGDEF"/>
    <property type="match status" value="1"/>
</dbReference>
<dbReference type="SUPFAM" id="SSF55073">
    <property type="entry name" value="Nucleotide cyclase"/>
    <property type="match status" value="1"/>
</dbReference>
<accession>A0ABW4XMY5</accession>
<dbReference type="SMART" id="SM00267">
    <property type="entry name" value="GGDEF"/>
    <property type="match status" value="1"/>
</dbReference>
<comment type="caution">
    <text evidence="6">The sequence shown here is derived from an EMBL/GenBank/DDBJ whole genome shotgun (WGS) entry which is preliminary data.</text>
</comment>
<keyword evidence="6" id="KW-0548">Nucleotidyltransferase</keyword>
<dbReference type="InterPro" id="IPR050469">
    <property type="entry name" value="Diguanylate_Cyclase"/>
</dbReference>
<feature type="domain" description="Response regulatory" evidence="4">
    <location>
        <begin position="9"/>
        <end position="125"/>
    </location>
</feature>
<evidence type="ECO:0000256" key="1">
    <source>
        <dbReference type="ARBA" id="ARBA00012528"/>
    </source>
</evidence>
<comment type="catalytic activity">
    <reaction evidence="2">
        <text>2 GTP = 3',3'-c-di-GMP + 2 diphosphate</text>
        <dbReference type="Rhea" id="RHEA:24898"/>
        <dbReference type="ChEBI" id="CHEBI:33019"/>
        <dbReference type="ChEBI" id="CHEBI:37565"/>
        <dbReference type="ChEBI" id="CHEBI:58805"/>
        <dbReference type="EC" id="2.7.7.65"/>
    </reaction>
</comment>
<dbReference type="InterPro" id="IPR000160">
    <property type="entry name" value="GGDEF_dom"/>
</dbReference>
<evidence type="ECO:0000313" key="7">
    <source>
        <dbReference type="Proteomes" id="UP001597380"/>
    </source>
</evidence>
<proteinExistence type="predicted"/>
<feature type="domain" description="GGDEF" evidence="5">
    <location>
        <begin position="168"/>
        <end position="305"/>
    </location>
</feature>
<evidence type="ECO:0000256" key="2">
    <source>
        <dbReference type="ARBA" id="ARBA00034247"/>
    </source>
</evidence>
<organism evidence="6 7">
    <name type="scientific">Corallincola platygyrae</name>
    <dbReference type="NCBI Taxonomy" id="1193278"/>
    <lineage>
        <taxon>Bacteria</taxon>
        <taxon>Pseudomonadati</taxon>
        <taxon>Pseudomonadota</taxon>
        <taxon>Gammaproteobacteria</taxon>
        <taxon>Alteromonadales</taxon>
        <taxon>Psychromonadaceae</taxon>
        <taxon>Corallincola</taxon>
    </lineage>
</organism>